<dbReference type="Gene3D" id="3.30.70.270">
    <property type="match status" value="1"/>
</dbReference>
<dbReference type="SMART" id="SM01079">
    <property type="entry name" value="CHASE"/>
    <property type="match status" value="1"/>
</dbReference>
<dbReference type="InterPro" id="IPR043128">
    <property type="entry name" value="Rev_trsase/Diguanyl_cyclase"/>
</dbReference>
<feature type="domain" description="CHASE" evidence="3">
    <location>
        <begin position="140"/>
        <end position="224"/>
    </location>
</feature>
<dbReference type="InterPro" id="IPR052155">
    <property type="entry name" value="Biofilm_reg_signaling"/>
</dbReference>
<dbReference type="Pfam" id="PF00563">
    <property type="entry name" value="EAL"/>
    <property type="match status" value="1"/>
</dbReference>
<dbReference type="InterPro" id="IPR006189">
    <property type="entry name" value="CHASE_dom"/>
</dbReference>
<dbReference type="Pfam" id="PF03924">
    <property type="entry name" value="CHASE"/>
    <property type="match status" value="1"/>
</dbReference>
<dbReference type="InterPro" id="IPR029787">
    <property type="entry name" value="Nucleotide_cyclase"/>
</dbReference>
<feature type="transmembrane region" description="Helical" evidence="2">
    <location>
        <begin position="35"/>
        <end position="53"/>
    </location>
</feature>
<evidence type="ECO:0000259" key="3">
    <source>
        <dbReference type="PROSITE" id="PS50839"/>
    </source>
</evidence>
<gene>
    <name evidence="6" type="ORF">EJC50_02620</name>
</gene>
<dbReference type="Pfam" id="PF00990">
    <property type="entry name" value="GGDEF"/>
    <property type="match status" value="1"/>
</dbReference>
<evidence type="ECO:0000259" key="4">
    <source>
        <dbReference type="PROSITE" id="PS50883"/>
    </source>
</evidence>
<sequence length="790" mass="88956">MPNVGIWVTMNLKGATTMDTRSQHAPLRYKTSRRIWLLILLITILLGSSFYWVTGAYSRWMHKDLDYDASVELGANASSLTLALERRMLLSDGLKAFVDTSLMNGSTLSHEQFDRFASNFVHTMQGIRNLSVYPGGIAEYVYPLASNESIIGLNLLAHKDLAIRENAERTKNTSQKTILGPIELTQGGLGILTRQSIFINNEFWGFVSIVLDVPPILAEAGVTNANKGIEMAVRANGRMIYGNRSLFERPSQLTTVNLSEGTWQLAAVPTTAKTKWIDTKIRFLRLLCSLGCALLIYIIYLQLTQKHKLLEMVKDRTGNLMTANTQLAATLDKLSEAEDQLRKQYLLLEGSERNLRKVAFHDTVTGLHNRMFFQDRLDSIIISHKSREERFALFFIDLDQFKLINDTLGHSYGDMLLQEVGQRLKQPLVQGEALSRIGGDEFTIILPMLSDLTQVHELAQQLVNLFYEPFLLQQVEYFVTASIGITIFPDHSQDADTLMKYADAAMYQAKEEGKNTYRIYDETLNADLQQKMYIKNSLRRALDHQEFEVFYQPQIELATGRITGLEALLRWTHPKIGPISPEVFIPIAEESGLMIPIGEWVLRTACAQSKAWQDAGLPPITIAVNLSARQFAPRYDLAAQVKAILAETGLDPACLELEITENMAMHDNNAAVLQELRSDNVRVSIDDFGTHYSSLSYLKRLPVDKIKIDRSFVIGIGKEPKDEAIILAMLLLAKHMELTIIAEGVETSEQLAFLQTGECHEIQGYFYYPPKSAETAQQILRSHAEGLTII</sequence>
<dbReference type="OrthoDB" id="9759607at2"/>
<dbReference type="KEGG" id="palb:EJC50_02620"/>
<keyword evidence="2" id="KW-0472">Membrane</keyword>
<dbReference type="CDD" id="cd01948">
    <property type="entry name" value="EAL"/>
    <property type="match status" value="1"/>
</dbReference>
<keyword evidence="7" id="KW-1185">Reference proteome</keyword>
<dbReference type="GO" id="GO:0003824">
    <property type="term" value="F:catalytic activity"/>
    <property type="evidence" value="ECO:0007669"/>
    <property type="project" value="UniProtKB-ARBA"/>
</dbReference>
<dbReference type="EMBL" id="CP034437">
    <property type="protein sequence ID" value="AZN38692.1"/>
    <property type="molecule type" value="Genomic_DNA"/>
</dbReference>
<evidence type="ECO:0000256" key="1">
    <source>
        <dbReference type="SAM" id="Coils"/>
    </source>
</evidence>
<protein>
    <submittedName>
        <fullName evidence="6">EAL domain-containing protein</fullName>
    </submittedName>
</protein>
<dbReference type="SUPFAM" id="SSF141868">
    <property type="entry name" value="EAL domain-like"/>
    <property type="match status" value="1"/>
</dbReference>
<evidence type="ECO:0000256" key="2">
    <source>
        <dbReference type="SAM" id="Phobius"/>
    </source>
</evidence>
<feature type="transmembrane region" description="Helical" evidence="2">
    <location>
        <begin position="283"/>
        <end position="303"/>
    </location>
</feature>
<dbReference type="SMART" id="SM00052">
    <property type="entry name" value="EAL"/>
    <property type="match status" value="1"/>
</dbReference>
<feature type="coiled-coil region" evidence="1">
    <location>
        <begin position="320"/>
        <end position="354"/>
    </location>
</feature>
<organism evidence="6 7">
    <name type="scientific">Paenibacillus albus</name>
    <dbReference type="NCBI Taxonomy" id="2495582"/>
    <lineage>
        <taxon>Bacteria</taxon>
        <taxon>Bacillati</taxon>
        <taxon>Bacillota</taxon>
        <taxon>Bacilli</taxon>
        <taxon>Bacillales</taxon>
        <taxon>Paenibacillaceae</taxon>
        <taxon>Paenibacillus</taxon>
    </lineage>
</organism>
<dbReference type="InterPro" id="IPR001633">
    <property type="entry name" value="EAL_dom"/>
</dbReference>
<dbReference type="InterPro" id="IPR035919">
    <property type="entry name" value="EAL_sf"/>
</dbReference>
<proteinExistence type="predicted"/>
<dbReference type="AlphaFoldDB" id="A0A3S8ZYZ8"/>
<dbReference type="PANTHER" id="PTHR44757:SF2">
    <property type="entry name" value="BIOFILM ARCHITECTURE MAINTENANCE PROTEIN MBAA"/>
    <property type="match status" value="1"/>
</dbReference>
<keyword evidence="2" id="KW-0812">Transmembrane</keyword>
<dbReference type="NCBIfam" id="TIGR00254">
    <property type="entry name" value="GGDEF"/>
    <property type="match status" value="1"/>
</dbReference>
<evidence type="ECO:0000313" key="7">
    <source>
        <dbReference type="Proteomes" id="UP000272528"/>
    </source>
</evidence>
<keyword evidence="2" id="KW-1133">Transmembrane helix</keyword>
<accession>A0A3S8ZYZ8</accession>
<name>A0A3S8ZYZ8_9BACL</name>
<reference evidence="7" key="1">
    <citation type="submission" date="2018-12" db="EMBL/GenBank/DDBJ databases">
        <title>Genome sequence of Peanibacillus sp.</title>
        <authorList>
            <person name="Subramani G."/>
            <person name="Srinivasan S."/>
            <person name="Kim M.K."/>
        </authorList>
    </citation>
    <scope>NUCLEOTIDE SEQUENCE [LARGE SCALE GENOMIC DNA]</scope>
    <source>
        <strain evidence="7">18JY67-1</strain>
    </source>
</reference>
<dbReference type="Gene3D" id="3.20.20.450">
    <property type="entry name" value="EAL domain"/>
    <property type="match status" value="1"/>
</dbReference>
<dbReference type="InterPro" id="IPR000160">
    <property type="entry name" value="GGDEF_dom"/>
</dbReference>
<dbReference type="PROSITE" id="PS50839">
    <property type="entry name" value="CHASE"/>
    <property type="match status" value="1"/>
</dbReference>
<dbReference type="Proteomes" id="UP000272528">
    <property type="component" value="Chromosome"/>
</dbReference>
<dbReference type="PANTHER" id="PTHR44757">
    <property type="entry name" value="DIGUANYLATE CYCLASE DGCP"/>
    <property type="match status" value="1"/>
</dbReference>
<feature type="domain" description="GGDEF" evidence="5">
    <location>
        <begin position="389"/>
        <end position="522"/>
    </location>
</feature>
<dbReference type="SUPFAM" id="SSF55073">
    <property type="entry name" value="Nucleotide cyclase"/>
    <property type="match status" value="1"/>
</dbReference>
<dbReference type="FunFam" id="3.20.20.450:FF:000001">
    <property type="entry name" value="Cyclic di-GMP phosphodiesterase yahA"/>
    <property type="match status" value="1"/>
</dbReference>
<feature type="domain" description="EAL" evidence="4">
    <location>
        <begin position="531"/>
        <end position="784"/>
    </location>
</feature>
<dbReference type="CDD" id="cd01949">
    <property type="entry name" value="GGDEF"/>
    <property type="match status" value="1"/>
</dbReference>
<keyword evidence="1" id="KW-0175">Coiled coil</keyword>
<dbReference type="PROSITE" id="PS50887">
    <property type="entry name" value="GGDEF"/>
    <property type="match status" value="1"/>
</dbReference>
<dbReference type="SMART" id="SM00267">
    <property type="entry name" value="GGDEF"/>
    <property type="match status" value="1"/>
</dbReference>
<evidence type="ECO:0000259" key="5">
    <source>
        <dbReference type="PROSITE" id="PS50887"/>
    </source>
</evidence>
<evidence type="ECO:0000313" key="6">
    <source>
        <dbReference type="EMBL" id="AZN38692.1"/>
    </source>
</evidence>
<dbReference type="PROSITE" id="PS50883">
    <property type="entry name" value="EAL"/>
    <property type="match status" value="1"/>
</dbReference>